<accession>A0A3P6AR40</accession>
<feature type="region of interest" description="Disordered" evidence="1">
    <location>
        <begin position="26"/>
        <end position="63"/>
    </location>
</feature>
<dbReference type="AlphaFoldDB" id="A0A3P6AR40"/>
<sequence>MGVESLSTGEYSSKATNHSLLFSRAISSSSLREREREREREGKSEEYADSIQFRVRDSSNLET</sequence>
<feature type="compositionally biased region" description="Basic and acidic residues" evidence="1">
    <location>
        <begin position="54"/>
        <end position="63"/>
    </location>
</feature>
<evidence type="ECO:0000256" key="1">
    <source>
        <dbReference type="SAM" id="MobiDB-lite"/>
    </source>
</evidence>
<feature type="compositionally biased region" description="Basic and acidic residues" evidence="1">
    <location>
        <begin position="31"/>
        <end position="46"/>
    </location>
</feature>
<dbReference type="EMBL" id="LR031872">
    <property type="protein sequence ID" value="VDC90143.1"/>
    <property type="molecule type" value="Genomic_DNA"/>
</dbReference>
<reference evidence="2" key="1">
    <citation type="submission" date="2018-11" db="EMBL/GenBank/DDBJ databases">
        <authorList>
            <consortium name="Genoscope - CEA"/>
            <person name="William W."/>
        </authorList>
    </citation>
    <scope>NUCLEOTIDE SEQUENCE</scope>
</reference>
<evidence type="ECO:0000313" key="2">
    <source>
        <dbReference type="EMBL" id="VDC90143.1"/>
    </source>
</evidence>
<proteinExistence type="predicted"/>
<organism evidence="2">
    <name type="scientific">Brassica oleracea</name>
    <name type="common">Wild cabbage</name>
    <dbReference type="NCBI Taxonomy" id="3712"/>
    <lineage>
        <taxon>Eukaryota</taxon>
        <taxon>Viridiplantae</taxon>
        <taxon>Streptophyta</taxon>
        <taxon>Embryophyta</taxon>
        <taxon>Tracheophyta</taxon>
        <taxon>Spermatophyta</taxon>
        <taxon>Magnoliopsida</taxon>
        <taxon>eudicotyledons</taxon>
        <taxon>Gunneridae</taxon>
        <taxon>Pentapetalae</taxon>
        <taxon>rosids</taxon>
        <taxon>malvids</taxon>
        <taxon>Brassicales</taxon>
        <taxon>Brassicaceae</taxon>
        <taxon>Brassiceae</taxon>
        <taxon>Brassica</taxon>
    </lineage>
</organism>
<gene>
    <name evidence="2" type="ORF">BOLC3T15195H</name>
</gene>
<protein>
    <submittedName>
        <fullName evidence="2">Uncharacterized protein</fullName>
    </submittedName>
</protein>
<name>A0A3P6AR40_BRAOL</name>